<evidence type="ECO:0000313" key="6">
    <source>
        <dbReference type="Proteomes" id="UP000560000"/>
    </source>
</evidence>
<protein>
    <submittedName>
        <fullName evidence="3">Uncharacterized protein</fullName>
    </submittedName>
</protein>
<dbReference type="RefSeq" id="WP_043104441.1">
    <property type="nucleotide sequence ID" value="NZ_JACHET010000001.1"/>
</dbReference>
<feature type="signal peptide" evidence="2">
    <location>
        <begin position="1"/>
        <end position="27"/>
    </location>
</feature>
<evidence type="ECO:0000313" key="3">
    <source>
        <dbReference type="EMBL" id="KGI76633.1"/>
    </source>
</evidence>
<dbReference type="AlphaFoldDB" id="A0A099CRL3"/>
<evidence type="ECO:0000313" key="4">
    <source>
        <dbReference type="EMBL" id="MBB6184921.1"/>
    </source>
</evidence>
<feature type="chain" id="PRO_5035986496" evidence="2">
    <location>
        <begin position="28"/>
        <end position="241"/>
    </location>
</feature>
<evidence type="ECO:0000313" key="5">
    <source>
        <dbReference type="Proteomes" id="UP000029708"/>
    </source>
</evidence>
<evidence type="ECO:0000256" key="2">
    <source>
        <dbReference type="SAM" id="SignalP"/>
    </source>
</evidence>
<reference evidence="3 5" key="1">
    <citation type="submission" date="2014-09" db="EMBL/GenBank/DDBJ databases">
        <title>Xanthomonadaceae 3.5X direct submission.</title>
        <authorList>
            <person name="Fang T."/>
            <person name="Wang H."/>
        </authorList>
    </citation>
    <scope>NUCLEOTIDE SEQUENCE [LARGE SCALE GENOMIC DNA]</scope>
    <source>
        <strain evidence="3 5">3.5X</strain>
    </source>
</reference>
<organism evidence="3 5">
    <name type="scientific">Oleiagrimonas soli</name>
    <dbReference type="NCBI Taxonomy" id="1543381"/>
    <lineage>
        <taxon>Bacteria</taxon>
        <taxon>Pseudomonadati</taxon>
        <taxon>Pseudomonadota</taxon>
        <taxon>Gammaproteobacteria</taxon>
        <taxon>Lysobacterales</taxon>
        <taxon>Rhodanobacteraceae</taxon>
        <taxon>Oleiagrimonas</taxon>
    </lineage>
</organism>
<proteinExistence type="predicted"/>
<feature type="region of interest" description="Disordered" evidence="1">
    <location>
        <begin position="181"/>
        <end position="241"/>
    </location>
</feature>
<evidence type="ECO:0000256" key="1">
    <source>
        <dbReference type="SAM" id="MobiDB-lite"/>
    </source>
</evidence>
<feature type="compositionally biased region" description="Basic and acidic residues" evidence="1">
    <location>
        <begin position="213"/>
        <end position="241"/>
    </location>
</feature>
<keyword evidence="2" id="KW-0732">Signal</keyword>
<sequence length="241" mass="24074">MSKPGLSGRKLLVAALTALLATGAAFADDGGSATTTNDTTASARMVTQYSTLAGSDSNAQALIDGLRKGTDITLSTDTTASDGSTTSSDTTFTPATGAMGYGNVNISLALAQADLAAAGITDPTADQLEAALNGGTVTLSDGSTVDLQGVLALRASGQGWGQIAKALGVNLGAVVSASHTTHSRAGMTHGKPDSVAAKVSDHANSMASANHPSRPDIAQRPDRPERPQRPDLPDHAGRPGG</sequence>
<dbReference type="Proteomes" id="UP000029708">
    <property type="component" value="Unassembled WGS sequence"/>
</dbReference>
<dbReference type="OrthoDB" id="5741373at2"/>
<comment type="caution">
    <text evidence="3">The sequence shown here is derived from an EMBL/GenBank/DDBJ whole genome shotgun (WGS) entry which is preliminary data.</text>
</comment>
<gene>
    <name evidence="4" type="ORF">HNQ86_002266</name>
    <name evidence="3" type="ORF">LF63_0114920</name>
</gene>
<keyword evidence="5" id="KW-1185">Reference proteome</keyword>
<dbReference type="EMBL" id="JACHET010000001">
    <property type="protein sequence ID" value="MBB6184921.1"/>
    <property type="molecule type" value="Genomic_DNA"/>
</dbReference>
<dbReference type="STRING" id="1543381.LF63_0114920"/>
<feature type="compositionally biased region" description="Polar residues" evidence="1">
    <location>
        <begin position="202"/>
        <end position="211"/>
    </location>
</feature>
<accession>A0A099CRL3</accession>
<reference evidence="4 6" key="2">
    <citation type="submission" date="2020-08" db="EMBL/GenBank/DDBJ databases">
        <title>Genomic Encyclopedia of Type Strains, Phase IV (KMG-IV): sequencing the most valuable type-strain genomes for metagenomic binning, comparative biology and taxonomic classification.</title>
        <authorList>
            <person name="Goeker M."/>
        </authorList>
    </citation>
    <scope>NUCLEOTIDE SEQUENCE [LARGE SCALE GENOMIC DNA]</scope>
    <source>
        <strain evidence="4 6">DSM 107085</strain>
    </source>
</reference>
<dbReference type="HOGENOM" id="CLU_097544_0_0_6"/>
<dbReference type="EMBL" id="JROI01000017">
    <property type="protein sequence ID" value="KGI76633.1"/>
    <property type="molecule type" value="Genomic_DNA"/>
</dbReference>
<name>A0A099CRL3_9GAMM</name>
<dbReference type="Proteomes" id="UP000560000">
    <property type="component" value="Unassembled WGS sequence"/>
</dbReference>